<dbReference type="Proteomes" id="UP000032515">
    <property type="component" value="Unassembled WGS sequence"/>
</dbReference>
<dbReference type="Pfam" id="PF09084">
    <property type="entry name" value="NMT1"/>
    <property type="match status" value="1"/>
</dbReference>
<evidence type="ECO:0000256" key="1">
    <source>
        <dbReference type="SAM" id="SignalP"/>
    </source>
</evidence>
<dbReference type="PROSITE" id="PS51257">
    <property type="entry name" value="PROKAR_LIPOPROTEIN"/>
    <property type="match status" value="1"/>
</dbReference>
<feature type="signal peptide" evidence="1">
    <location>
        <begin position="1"/>
        <end position="24"/>
    </location>
</feature>
<dbReference type="PATRIC" id="fig|1076.23.peg.4244"/>
<name>A0A0D7EHA4_RHOPL</name>
<gene>
    <name evidence="3" type="ORF">OO17_18725</name>
</gene>
<dbReference type="SUPFAM" id="SSF53850">
    <property type="entry name" value="Periplasmic binding protein-like II"/>
    <property type="match status" value="1"/>
</dbReference>
<proteinExistence type="predicted"/>
<feature type="chain" id="PRO_5002319159" description="SsuA/THI5-like domain-containing protein" evidence="1">
    <location>
        <begin position="25"/>
        <end position="317"/>
    </location>
</feature>
<evidence type="ECO:0000259" key="2">
    <source>
        <dbReference type="Pfam" id="PF09084"/>
    </source>
</evidence>
<accession>A0A0D7EHA4</accession>
<comment type="caution">
    <text evidence="3">The sequence shown here is derived from an EMBL/GenBank/DDBJ whole genome shotgun (WGS) entry which is preliminary data.</text>
</comment>
<dbReference type="PANTHER" id="PTHR30024">
    <property type="entry name" value="ALIPHATIC SULFONATES-BINDING PROTEIN-RELATED"/>
    <property type="match status" value="1"/>
</dbReference>
<feature type="domain" description="SsuA/THI5-like" evidence="2">
    <location>
        <begin position="36"/>
        <end position="250"/>
    </location>
</feature>
<dbReference type="InterPro" id="IPR015168">
    <property type="entry name" value="SsuA/THI5"/>
</dbReference>
<evidence type="ECO:0000313" key="3">
    <source>
        <dbReference type="EMBL" id="KIZ40056.1"/>
    </source>
</evidence>
<dbReference type="AlphaFoldDB" id="A0A0D7EHA4"/>
<keyword evidence="1" id="KW-0732">Signal</keyword>
<dbReference type="EMBL" id="JXXE01000379">
    <property type="protein sequence ID" value="KIZ40056.1"/>
    <property type="molecule type" value="Genomic_DNA"/>
</dbReference>
<protein>
    <recommendedName>
        <fullName evidence="2">SsuA/THI5-like domain-containing protein</fullName>
    </recommendedName>
</protein>
<sequence>MIWMKSLRAVALAASLLSCAAASAETVRVNYIPIADVTPLFVAIDKGYFTAEGLTIVPTPSTGGAAGIPGLMAGAFDVMYGNVVSTMLAQQQGFKLEVISAGTKQTENPVNTNGLVARAGESVKTGKDLEGKTVAVNTRNGIIWLFARAWIAKTGGDPSKVTFKEVPFPQMPDALRGKQVDAAFMVNPFFNAAIGDPKTFAFVAAPYRVVQPGVEVGHYICTQEYYAEHRETIAKYYRAFRKGVQWYNAHLKSPDLIPIISGFTKMKPELVATLNLQPLPETIDLDAVATTVKLMKDAGLLTKDIDLKGMTNPAALK</sequence>
<evidence type="ECO:0000313" key="4">
    <source>
        <dbReference type="Proteomes" id="UP000032515"/>
    </source>
</evidence>
<dbReference type="Gene3D" id="3.40.190.10">
    <property type="entry name" value="Periplasmic binding protein-like II"/>
    <property type="match status" value="2"/>
</dbReference>
<reference evidence="3 4" key="1">
    <citation type="submission" date="2014-11" db="EMBL/GenBank/DDBJ databases">
        <title>Genomics and ecophysiology of heterotrophic nitrogen fixing bacteria isolated from estuarine surface water.</title>
        <authorList>
            <person name="Bentzon-Tilia M."/>
            <person name="Severin I."/>
            <person name="Hansen L.H."/>
            <person name="Riemann L."/>
        </authorList>
    </citation>
    <scope>NUCLEOTIDE SEQUENCE [LARGE SCALE GENOMIC DNA]</scope>
    <source>
        <strain evidence="3 4">BAL398</strain>
    </source>
</reference>
<organism evidence="3 4">
    <name type="scientific">Rhodopseudomonas palustris</name>
    <dbReference type="NCBI Taxonomy" id="1076"/>
    <lineage>
        <taxon>Bacteria</taxon>
        <taxon>Pseudomonadati</taxon>
        <taxon>Pseudomonadota</taxon>
        <taxon>Alphaproteobacteria</taxon>
        <taxon>Hyphomicrobiales</taxon>
        <taxon>Nitrobacteraceae</taxon>
        <taxon>Rhodopseudomonas</taxon>
    </lineage>
</organism>